<keyword evidence="1" id="KW-0614">Plasmid</keyword>
<protein>
    <recommendedName>
        <fullName evidence="3">Polysaccharide deacetylase</fullName>
    </recommendedName>
</protein>
<dbReference type="InterPro" id="IPR011330">
    <property type="entry name" value="Glyco_hydro/deAcase_b/a-brl"/>
</dbReference>
<accession>A0ABY3ZRL7</accession>
<reference evidence="2" key="1">
    <citation type="journal article" date="2022" name="Microorganisms">
        <title>Beyond the ABCs#Discovery of Three New Plasmid Types in Rhodobacterales (RepQ, RepY, RepW).</title>
        <authorList>
            <person name="Freese H.M."/>
            <person name="Ringel V."/>
            <person name="Overmann J."/>
            <person name="Petersen J."/>
        </authorList>
    </citation>
    <scope>NUCLEOTIDE SEQUENCE [LARGE SCALE GENOMIC DNA]</scope>
    <source>
        <strain evidence="2">DSM 109990</strain>
        <plasmid evidence="2">pDSM109990_b</plasmid>
    </source>
</reference>
<evidence type="ECO:0000313" key="2">
    <source>
        <dbReference type="Proteomes" id="UP000831019"/>
    </source>
</evidence>
<keyword evidence="2" id="KW-1185">Reference proteome</keyword>
<dbReference type="InterPro" id="IPR049591">
    <property type="entry name" value="CE4_u4-like"/>
</dbReference>
<geneLocation type="plasmid" evidence="1 2">
    <name>pDSM109990_b</name>
</geneLocation>
<evidence type="ECO:0000313" key="1">
    <source>
        <dbReference type="EMBL" id="UOA16809.1"/>
    </source>
</evidence>
<evidence type="ECO:0008006" key="3">
    <source>
        <dbReference type="Google" id="ProtNLM"/>
    </source>
</evidence>
<dbReference type="Proteomes" id="UP000831019">
    <property type="component" value="Plasmid pDSM109990_b"/>
</dbReference>
<organism evidence="1 2">
    <name type="scientific">Sulfitobacter dubius</name>
    <dbReference type="NCBI Taxonomy" id="218673"/>
    <lineage>
        <taxon>Bacteria</taxon>
        <taxon>Pseudomonadati</taxon>
        <taxon>Pseudomonadota</taxon>
        <taxon>Alphaproteobacteria</taxon>
        <taxon>Rhodobacterales</taxon>
        <taxon>Roseobacteraceae</taxon>
        <taxon>Sulfitobacter</taxon>
    </lineage>
</organism>
<sequence>MTVDWSPLRTELARYRADGLRLPIWWRDDDATAPTPALHRLLGISEEIGLPVHIAVIPKTATPALAEIAKDRHSMIPVVHGWAHENLAPEGAKKAEFGHPHPDASTKTQAGLARMRQLFGPDLLAMFVPPWNRISAELTAGLAAQGYVALSTFTSRRARRVAGLVQINTHVDPIAWRAGGGLVAPDEVIAKAVVLLQDRRAGRADDTEPLGFLSHHLVHDKAIWDFSRGFLTELLEGGAKPCDFLRQPIDLP</sequence>
<name>A0ABY3ZRL7_9RHOB</name>
<dbReference type="RefSeq" id="WP_243263571.1">
    <property type="nucleotide sequence ID" value="NZ_CP085146.1"/>
</dbReference>
<proteinExistence type="predicted"/>
<gene>
    <name evidence="1" type="ORF">DSM109990_03695</name>
</gene>
<dbReference type="CDD" id="cd10928">
    <property type="entry name" value="CE4_u4"/>
    <property type="match status" value="1"/>
</dbReference>
<dbReference type="Gene3D" id="3.20.20.370">
    <property type="entry name" value="Glycoside hydrolase/deacetylase"/>
    <property type="match status" value="1"/>
</dbReference>
<dbReference type="EMBL" id="CP085146">
    <property type="protein sequence ID" value="UOA16809.1"/>
    <property type="molecule type" value="Genomic_DNA"/>
</dbReference>
<dbReference type="SUPFAM" id="SSF88713">
    <property type="entry name" value="Glycoside hydrolase/deacetylase"/>
    <property type="match status" value="1"/>
</dbReference>